<dbReference type="CDD" id="cd20736">
    <property type="entry name" value="PoNe_Nuclease"/>
    <property type="match status" value="1"/>
</dbReference>
<name>A0A2X2J0R9_SPHMU</name>
<dbReference type="InterPro" id="IPR011335">
    <property type="entry name" value="Restrct_endonuc-II-like"/>
</dbReference>
<dbReference type="InterPro" id="IPR003509">
    <property type="entry name" value="UPF0102_YraN-like"/>
</dbReference>
<evidence type="ECO:0000313" key="4">
    <source>
        <dbReference type="Proteomes" id="UP000251241"/>
    </source>
</evidence>
<dbReference type="AlphaFoldDB" id="A0A2X2J0R9"/>
<dbReference type="Proteomes" id="UP000251241">
    <property type="component" value="Unassembled WGS sequence"/>
</dbReference>
<proteinExistence type="inferred from homology"/>
<dbReference type="NCBIfam" id="NF009150">
    <property type="entry name" value="PRK12497.1-3"/>
    <property type="match status" value="1"/>
</dbReference>
<dbReference type="RefSeq" id="WP_046672699.1">
    <property type="nucleotide sequence ID" value="NZ_CP068089.1"/>
</dbReference>
<dbReference type="GeneID" id="97182909"/>
<dbReference type="Pfam" id="PF02021">
    <property type="entry name" value="UPF0102"/>
    <property type="match status" value="1"/>
</dbReference>
<sequence length="118" mass="13728">MAKHLETGEWGEQMAMEYLVKIGYKIVLRNWRFKNLEVDLIVVDKDTLVFVEVKTRSGTDFGEPYEFVDRKKQRLLIRAAQAYILKTGYVGEVRFDVVAITKSPKTALNHIKDAFWDS</sequence>
<organism evidence="3 4">
    <name type="scientific">Sphingobacterium multivorum</name>
    <dbReference type="NCBI Taxonomy" id="28454"/>
    <lineage>
        <taxon>Bacteria</taxon>
        <taxon>Pseudomonadati</taxon>
        <taxon>Bacteroidota</taxon>
        <taxon>Sphingobacteriia</taxon>
        <taxon>Sphingobacteriales</taxon>
        <taxon>Sphingobacteriaceae</taxon>
        <taxon>Sphingobacterium</taxon>
    </lineage>
</organism>
<dbReference type="NCBIfam" id="NF009154">
    <property type="entry name" value="PRK12497.3-3"/>
    <property type="match status" value="1"/>
</dbReference>
<dbReference type="PANTHER" id="PTHR34039">
    <property type="entry name" value="UPF0102 PROTEIN YRAN"/>
    <property type="match status" value="1"/>
</dbReference>
<protein>
    <recommendedName>
        <fullName evidence="2">UPF0102 protein NCTC11343_03011</fullName>
    </recommendedName>
</protein>
<dbReference type="SUPFAM" id="SSF52980">
    <property type="entry name" value="Restriction endonuclease-like"/>
    <property type="match status" value="1"/>
</dbReference>
<evidence type="ECO:0000256" key="2">
    <source>
        <dbReference type="HAMAP-Rule" id="MF_00048"/>
    </source>
</evidence>
<comment type="similarity">
    <text evidence="1 2">Belongs to the UPF0102 family.</text>
</comment>
<dbReference type="PANTHER" id="PTHR34039:SF1">
    <property type="entry name" value="UPF0102 PROTEIN YRAN"/>
    <property type="match status" value="1"/>
</dbReference>
<dbReference type="EMBL" id="UAUU01000009">
    <property type="protein sequence ID" value="SPZ87598.1"/>
    <property type="molecule type" value="Genomic_DNA"/>
</dbReference>
<evidence type="ECO:0000256" key="1">
    <source>
        <dbReference type="ARBA" id="ARBA00006738"/>
    </source>
</evidence>
<dbReference type="InterPro" id="IPR011856">
    <property type="entry name" value="tRNA_endonuc-like_dom_sf"/>
</dbReference>
<accession>A0A2X2J0R9</accession>
<dbReference type="NCBIfam" id="TIGR00252">
    <property type="entry name" value="YraN family protein"/>
    <property type="match status" value="1"/>
</dbReference>
<dbReference type="GO" id="GO:0003676">
    <property type="term" value="F:nucleic acid binding"/>
    <property type="evidence" value="ECO:0007669"/>
    <property type="project" value="InterPro"/>
</dbReference>
<dbReference type="HAMAP" id="MF_00048">
    <property type="entry name" value="UPF0102"/>
    <property type="match status" value="1"/>
</dbReference>
<dbReference type="Gene3D" id="3.40.1350.10">
    <property type="match status" value="1"/>
</dbReference>
<reference evidence="3 4" key="1">
    <citation type="submission" date="2018-06" db="EMBL/GenBank/DDBJ databases">
        <authorList>
            <consortium name="Pathogen Informatics"/>
            <person name="Doyle S."/>
        </authorList>
    </citation>
    <scope>NUCLEOTIDE SEQUENCE [LARGE SCALE GENOMIC DNA]</scope>
    <source>
        <strain evidence="3 4">NCTC11343</strain>
    </source>
</reference>
<evidence type="ECO:0000313" key="3">
    <source>
        <dbReference type="EMBL" id="SPZ87598.1"/>
    </source>
</evidence>
<gene>
    <name evidence="3" type="ORF">NCTC11343_03011</name>
</gene>